<reference evidence="1 2" key="1">
    <citation type="submission" date="2016-10" db="EMBL/GenBank/DDBJ databases">
        <title>Evaluation of Human, Veterinary and Environmental Mycobacterium chelonae Isolates by Core Genome Phylogenomic Analysis, Targeted Gene Comparison, and Anti-microbial Susceptibility Patterns: A Tale of Mistaken Identities.</title>
        <authorList>
            <person name="Fogelson S.B."/>
            <person name="Camus A.C."/>
            <person name="Lorenz W."/>
            <person name="Vasireddy R."/>
            <person name="Vasireddy S."/>
            <person name="Smith T."/>
            <person name="Brown-Elliott B.A."/>
            <person name="Wallace R.J.Jr."/>
            <person name="Hasan N.A."/>
            <person name="Reischl U."/>
            <person name="Sanchez S."/>
        </authorList>
    </citation>
    <scope>NUCLEOTIDE SEQUENCE [LARGE SCALE GENOMIC DNA]</scope>
    <source>
        <strain evidence="1 2">15515</strain>
    </source>
</reference>
<accession>A0A1S1LFM4</accession>
<comment type="caution">
    <text evidence="1">The sequence shown here is derived from an EMBL/GenBank/DDBJ whole genome shotgun (WGS) entry which is preliminary data.</text>
</comment>
<dbReference type="RefSeq" id="WP_070948126.1">
    <property type="nucleotide sequence ID" value="NZ_MLIQ01000049.1"/>
</dbReference>
<gene>
    <name evidence="1" type="ORF">BKG82_28390</name>
</gene>
<proteinExistence type="predicted"/>
<dbReference type="EMBL" id="MLIQ01000049">
    <property type="protein sequence ID" value="OHU46104.1"/>
    <property type="molecule type" value="Genomic_DNA"/>
</dbReference>
<protein>
    <submittedName>
        <fullName evidence="1">Uncharacterized protein</fullName>
    </submittedName>
</protein>
<sequence length="62" mass="6879">MKVEQAGTNFWRVTDGTRTWTVKSAANFGLRYWTIDNSRGTRLAPGGPTGQRIIAAIRAARQ</sequence>
<evidence type="ECO:0000313" key="2">
    <source>
        <dbReference type="Proteomes" id="UP000180043"/>
    </source>
</evidence>
<dbReference type="Proteomes" id="UP000180043">
    <property type="component" value="Unassembled WGS sequence"/>
</dbReference>
<dbReference type="AlphaFoldDB" id="A0A1S1LFM4"/>
<organism evidence="1 2">
    <name type="scientific">Mycobacteroides chelonae</name>
    <name type="common">Mycobacterium chelonae</name>
    <dbReference type="NCBI Taxonomy" id="1774"/>
    <lineage>
        <taxon>Bacteria</taxon>
        <taxon>Bacillati</taxon>
        <taxon>Actinomycetota</taxon>
        <taxon>Actinomycetes</taxon>
        <taxon>Mycobacteriales</taxon>
        <taxon>Mycobacteriaceae</taxon>
        <taxon>Mycobacteroides</taxon>
    </lineage>
</organism>
<name>A0A1S1LFM4_MYCCH</name>
<evidence type="ECO:0000313" key="1">
    <source>
        <dbReference type="EMBL" id="OHU46104.1"/>
    </source>
</evidence>